<comment type="similarity">
    <text evidence="2">Belongs to the ARR family. Type-B subfamily.</text>
</comment>
<dbReference type="Pfam" id="PF00072">
    <property type="entry name" value="Response_reg"/>
    <property type="match status" value="1"/>
</dbReference>
<dbReference type="FunFam" id="1.10.10.60:FF:000007">
    <property type="entry name" value="Two-component response regulator"/>
    <property type="match status" value="1"/>
</dbReference>
<comment type="subcellular location">
    <subcellularLocation>
        <location evidence="1 11">Nucleus</location>
    </subcellularLocation>
</comment>
<feature type="modified residue" description="4-aspartylphosphate" evidence="12">
    <location>
        <position position="85"/>
    </location>
</feature>
<dbReference type="InterPro" id="IPR011006">
    <property type="entry name" value="CheY-like_superfamily"/>
</dbReference>
<feature type="compositionally biased region" description="Basic and acidic residues" evidence="13">
    <location>
        <begin position="167"/>
        <end position="176"/>
    </location>
</feature>
<evidence type="ECO:0000256" key="5">
    <source>
        <dbReference type="ARBA" id="ARBA00023012"/>
    </source>
</evidence>
<protein>
    <recommendedName>
        <fullName evidence="11">Two-component response regulator</fullName>
    </recommendedName>
</protein>
<dbReference type="AlphaFoldDB" id="A0A5N6RFM7"/>
<dbReference type="NCBIfam" id="TIGR01557">
    <property type="entry name" value="myb_SHAQKYF"/>
    <property type="match status" value="1"/>
</dbReference>
<keyword evidence="8 11" id="KW-0010">Activator</keyword>
<dbReference type="Proteomes" id="UP000327013">
    <property type="component" value="Chromosome 6"/>
</dbReference>
<evidence type="ECO:0000256" key="4">
    <source>
        <dbReference type="ARBA" id="ARBA00022864"/>
    </source>
</evidence>
<comment type="function">
    <text evidence="11">Transcriptional activator that binds specific DNA sequence.</text>
</comment>
<dbReference type="InterPro" id="IPR017930">
    <property type="entry name" value="Myb_dom"/>
</dbReference>
<keyword evidence="10 11" id="KW-0539">Nucleus</keyword>
<evidence type="ECO:0000259" key="15">
    <source>
        <dbReference type="PROSITE" id="PS51294"/>
    </source>
</evidence>
<feature type="region of interest" description="Disordered" evidence="13">
    <location>
        <begin position="576"/>
        <end position="612"/>
    </location>
</feature>
<keyword evidence="17" id="KW-1185">Reference proteome</keyword>
<accession>A0A5N6RFM7</accession>
<evidence type="ECO:0000256" key="12">
    <source>
        <dbReference type="PROSITE-ProRule" id="PRU00169"/>
    </source>
</evidence>
<name>A0A5N6RFM7_9ROSI</name>
<evidence type="ECO:0000256" key="3">
    <source>
        <dbReference type="ARBA" id="ARBA00022553"/>
    </source>
</evidence>
<evidence type="ECO:0000256" key="2">
    <source>
        <dbReference type="ARBA" id="ARBA00006015"/>
    </source>
</evidence>
<evidence type="ECO:0000256" key="7">
    <source>
        <dbReference type="ARBA" id="ARBA00023125"/>
    </source>
</evidence>
<dbReference type="SMART" id="SM00448">
    <property type="entry name" value="REC"/>
    <property type="match status" value="1"/>
</dbReference>
<dbReference type="InterPro" id="IPR009057">
    <property type="entry name" value="Homeodomain-like_sf"/>
</dbReference>
<evidence type="ECO:0000256" key="6">
    <source>
        <dbReference type="ARBA" id="ARBA00023015"/>
    </source>
</evidence>
<dbReference type="SUPFAM" id="SSF46689">
    <property type="entry name" value="Homeodomain-like"/>
    <property type="match status" value="1"/>
</dbReference>
<keyword evidence="6 11" id="KW-0805">Transcription regulation</keyword>
<dbReference type="PANTHER" id="PTHR43874:SF67">
    <property type="entry name" value="TWO-COMPONENT RESPONSE REGULATOR ARR2"/>
    <property type="match status" value="1"/>
</dbReference>
<dbReference type="PIRSF" id="PIRSF036392">
    <property type="entry name" value="RR_ARR_type-B"/>
    <property type="match status" value="1"/>
</dbReference>
<evidence type="ECO:0000256" key="11">
    <source>
        <dbReference type="PIRNR" id="PIRNR036392"/>
    </source>
</evidence>
<dbReference type="InterPro" id="IPR045279">
    <property type="entry name" value="ARR-like"/>
</dbReference>
<gene>
    <name evidence="16" type="ORF">FH972_015472</name>
</gene>
<dbReference type="Gene3D" id="1.10.10.60">
    <property type="entry name" value="Homeodomain-like"/>
    <property type="match status" value="1"/>
</dbReference>
<sequence length="681" mass="74528">MNPSIGKGSMSTASSSVAWKAADVVPEQFPAGLRVLVVDDDPTCLVILEKMLRTCLYEVTKCNRAEIALSLLRENKNGFDIVISDVHMPDMDGFKLLERIGLEMDLPVIMMSADDGKNVVMKGVTHGACDYLIKPVRIEALRNIWQHVVRKRKNEWKDVEQSGSVEDGDRQQKPSEDVDYSSSANEGNWKSSKKRKDEEEDAEERDDTSTLKKPRVVWSVELHQQFVAAVNQLGIDKAVPKKILELMNVPGLTRENVASHLQKYRLYLRRLSGVSQHQNGLNNSFMSPQEAPFGPMSSLGGLDLQTLGVSCQLPAQSLATLQAAGLGRSTTKSGIQMPLVDQRNIFSFENPKLRFGEGQQQHLSNSKPINLLHGIPTTMEPKQLATLHQSAQSLGSLNMQVNAHGGQSSSLLMQMAQPQSRGQILNESTGSHVPRHPSSIGQPIMSNGIAGGVIGRNGISDNGRGTGYNQVPPTSSMLSFPMNHTTELTVNSFPLGSTPGISSVASKGSFHEEVSSEMKGSTGFLASYDIFNDLHQHKTQDWELQNVGLHFDASQNANPIQGNLEVSPSVLVHQGYSSSQRNGQNRNASPLGRGMFSGLDGTEQRNTQNAGQHLNNNLLIDNSVRVKAERIPDASSQTTLFPEHFGQEDLMSALLKQQQGGIEPAETEFDFDGYSMDNIPV</sequence>
<dbReference type="InterPro" id="IPR006447">
    <property type="entry name" value="Myb_dom_plants"/>
</dbReference>
<dbReference type="Pfam" id="PF00249">
    <property type="entry name" value="Myb_DNA-binding"/>
    <property type="match status" value="1"/>
</dbReference>
<evidence type="ECO:0000313" key="17">
    <source>
        <dbReference type="Proteomes" id="UP000327013"/>
    </source>
</evidence>
<dbReference type="PROSITE" id="PS51294">
    <property type="entry name" value="HTH_MYB"/>
    <property type="match status" value="1"/>
</dbReference>
<evidence type="ECO:0000256" key="13">
    <source>
        <dbReference type="SAM" id="MobiDB-lite"/>
    </source>
</evidence>
<dbReference type="InterPro" id="IPR001005">
    <property type="entry name" value="SANT/Myb"/>
</dbReference>
<dbReference type="CDD" id="cd17584">
    <property type="entry name" value="REC_typeB_ARR-like"/>
    <property type="match status" value="1"/>
</dbReference>
<dbReference type="SUPFAM" id="SSF52172">
    <property type="entry name" value="CheY-like"/>
    <property type="match status" value="1"/>
</dbReference>
<dbReference type="InterPro" id="IPR001789">
    <property type="entry name" value="Sig_transdc_resp-reg_receiver"/>
</dbReference>
<organism evidence="16 17">
    <name type="scientific">Carpinus fangiana</name>
    <dbReference type="NCBI Taxonomy" id="176857"/>
    <lineage>
        <taxon>Eukaryota</taxon>
        <taxon>Viridiplantae</taxon>
        <taxon>Streptophyta</taxon>
        <taxon>Embryophyta</taxon>
        <taxon>Tracheophyta</taxon>
        <taxon>Spermatophyta</taxon>
        <taxon>Magnoliopsida</taxon>
        <taxon>eudicotyledons</taxon>
        <taxon>Gunneridae</taxon>
        <taxon>Pentapetalae</taxon>
        <taxon>rosids</taxon>
        <taxon>fabids</taxon>
        <taxon>Fagales</taxon>
        <taxon>Betulaceae</taxon>
        <taxon>Carpinus</taxon>
    </lineage>
</organism>
<feature type="compositionally biased region" description="Polar residues" evidence="13">
    <location>
        <begin position="180"/>
        <end position="189"/>
    </location>
</feature>
<feature type="domain" description="HTH myb-type" evidence="15">
    <location>
        <begin position="212"/>
        <end position="269"/>
    </location>
</feature>
<dbReference type="GO" id="GO:0003700">
    <property type="term" value="F:DNA-binding transcription factor activity"/>
    <property type="evidence" value="ECO:0007669"/>
    <property type="project" value="UniProtKB-UniRule"/>
</dbReference>
<evidence type="ECO:0000256" key="8">
    <source>
        <dbReference type="ARBA" id="ARBA00023159"/>
    </source>
</evidence>
<dbReference type="PANTHER" id="PTHR43874">
    <property type="entry name" value="TWO-COMPONENT RESPONSE REGULATOR"/>
    <property type="match status" value="1"/>
</dbReference>
<dbReference type="Gene3D" id="3.40.50.2300">
    <property type="match status" value="1"/>
</dbReference>
<feature type="domain" description="Response regulatory" evidence="14">
    <location>
        <begin position="34"/>
        <end position="149"/>
    </location>
</feature>
<evidence type="ECO:0000259" key="14">
    <source>
        <dbReference type="PROSITE" id="PS50110"/>
    </source>
</evidence>
<keyword evidence="4" id="KW-0932">Cytokinin signaling pathway</keyword>
<dbReference type="EMBL" id="CM017326">
    <property type="protein sequence ID" value="KAE8076848.1"/>
    <property type="molecule type" value="Genomic_DNA"/>
</dbReference>
<evidence type="ECO:0000256" key="10">
    <source>
        <dbReference type="ARBA" id="ARBA00023242"/>
    </source>
</evidence>
<evidence type="ECO:0000313" key="16">
    <source>
        <dbReference type="EMBL" id="KAE8076848.1"/>
    </source>
</evidence>
<feature type="compositionally biased region" description="Polar residues" evidence="13">
    <location>
        <begin position="576"/>
        <end position="588"/>
    </location>
</feature>
<evidence type="ECO:0000256" key="9">
    <source>
        <dbReference type="ARBA" id="ARBA00023163"/>
    </source>
</evidence>
<proteinExistence type="inferred from homology"/>
<keyword evidence="3 12" id="KW-0597">Phosphoprotein</keyword>
<keyword evidence="9 11" id="KW-0804">Transcription</keyword>
<dbReference type="InterPro" id="IPR017053">
    <property type="entry name" value="Response_reg_B-typ_pln"/>
</dbReference>
<dbReference type="GO" id="GO:0005634">
    <property type="term" value="C:nucleus"/>
    <property type="evidence" value="ECO:0007669"/>
    <property type="project" value="UniProtKB-SubCell"/>
</dbReference>
<dbReference type="GO" id="GO:0000160">
    <property type="term" value="P:phosphorelay signal transduction system"/>
    <property type="evidence" value="ECO:0007669"/>
    <property type="project" value="UniProtKB-KW"/>
</dbReference>
<feature type="region of interest" description="Disordered" evidence="13">
    <location>
        <begin position="156"/>
        <end position="210"/>
    </location>
</feature>
<dbReference type="PROSITE" id="PS50110">
    <property type="entry name" value="RESPONSE_REGULATORY"/>
    <property type="match status" value="1"/>
</dbReference>
<dbReference type="GO" id="GO:0003677">
    <property type="term" value="F:DNA binding"/>
    <property type="evidence" value="ECO:0007669"/>
    <property type="project" value="UniProtKB-KW"/>
</dbReference>
<reference evidence="16 17" key="1">
    <citation type="submission" date="2019-06" db="EMBL/GenBank/DDBJ databases">
        <title>A chromosomal-level reference genome of Carpinus fangiana (Coryloideae, Betulaceae).</title>
        <authorList>
            <person name="Yang X."/>
            <person name="Wang Z."/>
            <person name="Zhang L."/>
            <person name="Hao G."/>
            <person name="Liu J."/>
            <person name="Yang Y."/>
        </authorList>
    </citation>
    <scope>NUCLEOTIDE SEQUENCE [LARGE SCALE GENOMIC DNA]</scope>
    <source>
        <strain evidence="16">Cfa_2016G</strain>
        <tissue evidence="16">Leaf</tissue>
    </source>
</reference>
<evidence type="ECO:0000256" key="1">
    <source>
        <dbReference type="ARBA" id="ARBA00004123"/>
    </source>
</evidence>
<dbReference type="OrthoDB" id="60033at2759"/>
<dbReference type="GO" id="GO:0009736">
    <property type="term" value="P:cytokinin-activated signaling pathway"/>
    <property type="evidence" value="ECO:0007669"/>
    <property type="project" value="UniProtKB-KW"/>
</dbReference>
<keyword evidence="5 11" id="KW-0902">Two-component regulatory system</keyword>
<keyword evidence="7 11" id="KW-0238">DNA-binding</keyword>
<dbReference type="FunFam" id="3.40.50.2300:FF:000408">
    <property type="entry name" value="Two-component response regulator"/>
    <property type="match status" value="1"/>
</dbReference>